<dbReference type="AlphaFoldDB" id="A0A8H7IYD7"/>
<dbReference type="OrthoDB" id="10255128at2759"/>
<dbReference type="EMBL" id="RZGK01000018">
    <property type="protein sequence ID" value="KAF9692306.1"/>
    <property type="molecule type" value="Genomic_DNA"/>
</dbReference>
<evidence type="ECO:0000313" key="1">
    <source>
        <dbReference type="EMBL" id="KAF9692306.1"/>
    </source>
</evidence>
<dbReference type="Gene3D" id="3.40.50.1000">
    <property type="entry name" value="HAD superfamily/HAD-like"/>
    <property type="match status" value="1"/>
</dbReference>
<reference evidence="1" key="1">
    <citation type="submission" date="2018-12" db="EMBL/GenBank/DDBJ databases">
        <authorList>
            <person name="Syme R.A."/>
            <person name="Farfan-Caceres L."/>
            <person name="Lichtenzveig J."/>
        </authorList>
    </citation>
    <scope>NUCLEOTIDE SEQUENCE</scope>
    <source>
        <strain evidence="1">Al4</strain>
    </source>
</reference>
<keyword evidence="2" id="KW-1185">Reference proteome</keyword>
<name>A0A8H7IYD7_9PLEO</name>
<protein>
    <recommendedName>
        <fullName evidence="3">Haloacid dehalogenase-like hydrolase</fullName>
    </recommendedName>
</protein>
<accession>A0A8H7IYD7</accession>
<dbReference type="InterPro" id="IPR050849">
    <property type="entry name" value="HAD-like_hydrolase_phosphatase"/>
</dbReference>
<organism evidence="1 2">
    <name type="scientific">Ascochyta lentis</name>
    <dbReference type="NCBI Taxonomy" id="205686"/>
    <lineage>
        <taxon>Eukaryota</taxon>
        <taxon>Fungi</taxon>
        <taxon>Dikarya</taxon>
        <taxon>Ascomycota</taxon>
        <taxon>Pezizomycotina</taxon>
        <taxon>Dothideomycetes</taxon>
        <taxon>Pleosporomycetidae</taxon>
        <taxon>Pleosporales</taxon>
        <taxon>Pleosporineae</taxon>
        <taxon>Didymellaceae</taxon>
        <taxon>Ascochyta</taxon>
    </lineage>
</organism>
<evidence type="ECO:0008006" key="3">
    <source>
        <dbReference type="Google" id="ProtNLM"/>
    </source>
</evidence>
<comment type="caution">
    <text evidence="1">The sequence shown here is derived from an EMBL/GenBank/DDBJ whole genome shotgun (WGS) entry which is preliminary data.</text>
</comment>
<dbReference type="InterPro" id="IPR036412">
    <property type="entry name" value="HAD-like_sf"/>
</dbReference>
<dbReference type="InterPro" id="IPR023214">
    <property type="entry name" value="HAD_sf"/>
</dbReference>
<evidence type="ECO:0000313" key="2">
    <source>
        <dbReference type="Proteomes" id="UP000651452"/>
    </source>
</evidence>
<proteinExistence type="predicted"/>
<dbReference type="SUPFAM" id="SSF56784">
    <property type="entry name" value="HAD-like"/>
    <property type="match status" value="1"/>
</dbReference>
<reference evidence="1" key="2">
    <citation type="submission" date="2020-09" db="EMBL/GenBank/DDBJ databases">
        <title>Reference genome assembly for Australian Ascochyta lentis isolate Al4.</title>
        <authorList>
            <person name="Lee R.C."/>
            <person name="Farfan-Caceres L.M."/>
            <person name="Debler J.W."/>
            <person name="Williams A.H."/>
            <person name="Henares B.M."/>
        </authorList>
    </citation>
    <scope>NUCLEOTIDE SEQUENCE</scope>
    <source>
        <strain evidence="1">Al4</strain>
    </source>
</reference>
<dbReference type="PANTHER" id="PTHR28181">
    <property type="entry name" value="UPF0655 PROTEIN YCR015C"/>
    <property type="match status" value="1"/>
</dbReference>
<dbReference type="Proteomes" id="UP000651452">
    <property type="component" value="Unassembled WGS sequence"/>
</dbReference>
<sequence length="315" mass="35746">MTAKPPLDTSRPIHWILDWDGTITRRDTLDALVSIAAFSKPSLSIFDEWKRVSEAYMTDYTATMEKRAPDGDLPKTLQGERDLLRTLESVEQTSLDRVSSSGIFSDLTRKLLDEGAKRVIDSRKVELRKGFAQFLQHMQSRGSDDLDLLSVNWSRHFISSCLKAGEAYVDPQAIYANELDGIERDLVSTGKISPDEDAEMKIVSSGDKLEYLVRLRKLKCESRNESLDSSRPIVYVGDSWTDIECLLEADLGICIRDDPIGSSQRKLAERLQSLGIRCPRLQDWKDADEWQVVWARDFAEIQAWLEALNASTRLT</sequence>
<dbReference type="PANTHER" id="PTHR28181:SF1">
    <property type="entry name" value="COLD TOLERANCE PROTEIN 1"/>
    <property type="match status" value="1"/>
</dbReference>
<gene>
    <name evidence="1" type="ORF">EKO04_009416</name>
</gene>